<dbReference type="AlphaFoldDB" id="K0NTB3"/>
<keyword evidence="3" id="KW-0663">Pyridoxal phosphate</keyword>
<evidence type="ECO:0000256" key="2">
    <source>
        <dbReference type="ARBA" id="ARBA00022793"/>
    </source>
</evidence>
<evidence type="ECO:0000313" key="8">
    <source>
        <dbReference type="EMBL" id="CCK84458.1"/>
    </source>
</evidence>
<evidence type="ECO:0000256" key="1">
    <source>
        <dbReference type="ARBA" id="ARBA00001933"/>
    </source>
</evidence>
<dbReference type="Pfam" id="PF00278">
    <property type="entry name" value="Orn_DAP_Arg_deC"/>
    <property type="match status" value="1"/>
</dbReference>
<sequence>MNVGGGFGISYTEADTPLPAEEFVRAIVKEIKTYCSQHEMPVPQIWIEPGRAIVGPAGYSLYTIGSRKDLPGYTSYVAVDGGMGDNIRPALYQAEYSAVLADQPLAEPEEKVNLVGKYCESGDILIKNCPLPKNEPGDVVVLLSTGAYGYSMASNYNRNPRPAVVFAEDGQDKLVIKRESYDDLIKNDLKY</sequence>
<evidence type="ECO:0000259" key="7">
    <source>
        <dbReference type="Pfam" id="PF02784"/>
    </source>
</evidence>
<dbReference type="InterPro" id="IPR009006">
    <property type="entry name" value="Ala_racemase/Decarboxylase_C"/>
</dbReference>
<dbReference type="SUPFAM" id="SSF50621">
    <property type="entry name" value="Alanine racemase C-terminal domain-like"/>
    <property type="match status" value="1"/>
</dbReference>
<dbReference type="GO" id="GO:0008836">
    <property type="term" value="F:diaminopimelate decarboxylase activity"/>
    <property type="evidence" value="ECO:0007669"/>
    <property type="project" value="InterPro"/>
</dbReference>
<evidence type="ECO:0000256" key="5">
    <source>
        <dbReference type="RuleBase" id="RU003737"/>
    </source>
</evidence>
<gene>
    <name evidence="8" type="ORF">BN146_09575</name>
</gene>
<dbReference type="PANTHER" id="PTHR43727">
    <property type="entry name" value="DIAMINOPIMELATE DECARBOXYLASE"/>
    <property type="match status" value="1"/>
</dbReference>
<evidence type="ECO:0000259" key="6">
    <source>
        <dbReference type="Pfam" id="PF00278"/>
    </source>
</evidence>
<evidence type="ECO:0000256" key="4">
    <source>
        <dbReference type="ARBA" id="ARBA00023239"/>
    </source>
</evidence>
<comment type="cofactor">
    <cofactor evidence="1">
        <name>pyridoxal 5'-phosphate</name>
        <dbReference type="ChEBI" id="CHEBI:597326"/>
    </cofactor>
</comment>
<reference evidence="8 9" key="1">
    <citation type="submission" date="2012-08" db="EMBL/GenBank/DDBJ databases">
        <title>Draft Genome Sequences of Lactobacillus equicursoris CIP 110162T, isolated from thoroughbred racehorse feces and Lactobacillus sp. CRBIP 24.137 isolated from urine of human.</title>
        <authorList>
            <person name="Cousin S."/>
            <person name="Loux V."/>
            <person name="Ma L."/>
            <person name="Creno S."/>
            <person name="Clermont D."/>
            <person name="Bizet C."/>
            <person name="Bouchier C."/>
        </authorList>
    </citation>
    <scope>NUCLEOTIDE SEQUENCE [LARGE SCALE GENOMIC DNA]</scope>
    <source>
        <strain evidence="8 9">66c</strain>
    </source>
</reference>
<evidence type="ECO:0008006" key="10">
    <source>
        <dbReference type="Google" id="ProtNLM"/>
    </source>
</evidence>
<dbReference type="EMBL" id="CALZ01000144">
    <property type="protein sequence ID" value="CCK84458.1"/>
    <property type="molecule type" value="Genomic_DNA"/>
</dbReference>
<proteinExistence type="inferred from homology"/>
<dbReference type="InterPro" id="IPR022644">
    <property type="entry name" value="De-COase2_N"/>
</dbReference>
<feature type="domain" description="Orn/DAP/Arg decarboxylase 2 C-terminal" evidence="6">
    <location>
        <begin position="57"/>
        <end position="146"/>
    </location>
</feature>
<dbReference type="PANTHER" id="PTHR43727:SF2">
    <property type="entry name" value="GROUP IV DECARBOXYLASE"/>
    <property type="match status" value="1"/>
</dbReference>
<evidence type="ECO:0000313" key="9">
    <source>
        <dbReference type="Proteomes" id="UP000009325"/>
    </source>
</evidence>
<organism evidence="8 9">
    <name type="scientific">Lactobacillus equicursoris 66c</name>
    <dbReference type="NCBI Taxonomy" id="872326"/>
    <lineage>
        <taxon>Bacteria</taxon>
        <taxon>Bacillati</taxon>
        <taxon>Bacillota</taxon>
        <taxon>Bacilli</taxon>
        <taxon>Lactobacillales</taxon>
        <taxon>Lactobacillaceae</taxon>
        <taxon>Lactobacillus</taxon>
    </lineage>
</organism>
<keyword evidence="4" id="KW-0456">Lyase</keyword>
<dbReference type="Gene3D" id="2.40.37.10">
    <property type="entry name" value="Lyase, Ornithine Decarboxylase, Chain A, domain 1"/>
    <property type="match status" value="1"/>
</dbReference>
<name>K0NTB3_9LACO</name>
<dbReference type="InterPro" id="IPR029066">
    <property type="entry name" value="PLP-binding_barrel"/>
</dbReference>
<dbReference type="Proteomes" id="UP000009325">
    <property type="component" value="Unassembled WGS sequence"/>
</dbReference>
<dbReference type="InterPro" id="IPR022643">
    <property type="entry name" value="De-COase2_C"/>
</dbReference>
<dbReference type="PRINTS" id="PR01179">
    <property type="entry name" value="ODADCRBXLASE"/>
</dbReference>
<accession>K0NTB3</accession>
<dbReference type="GO" id="GO:0009089">
    <property type="term" value="P:lysine biosynthetic process via diaminopimelate"/>
    <property type="evidence" value="ECO:0007669"/>
    <property type="project" value="InterPro"/>
</dbReference>
<dbReference type="Pfam" id="PF02784">
    <property type="entry name" value="Orn_Arg_deC_N"/>
    <property type="match status" value="1"/>
</dbReference>
<dbReference type="PRINTS" id="PR01181">
    <property type="entry name" value="DAPDCRBXLASE"/>
</dbReference>
<comment type="caution">
    <text evidence="8">The sequence shown here is derived from an EMBL/GenBank/DDBJ whole genome shotgun (WGS) entry which is preliminary data.</text>
</comment>
<comment type="similarity">
    <text evidence="5">Belongs to the Orn/Lys/Arg decarboxylase class-II family.</text>
</comment>
<evidence type="ECO:0000256" key="3">
    <source>
        <dbReference type="ARBA" id="ARBA00022898"/>
    </source>
</evidence>
<dbReference type="Gene3D" id="3.20.20.10">
    <property type="entry name" value="Alanine racemase"/>
    <property type="match status" value="1"/>
</dbReference>
<feature type="domain" description="Orn/DAP/Arg decarboxylase 2 N-terminal" evidence="7">
    <location>
        <begin position="1"/>
        <end position="55"/>
    </location>
</feature>
<protein>
    <recommendedName>
        <fullName evidence="10">Diaminopimelate decarboxylase</fullName>
    </recommendedName>
</protein>
<dbReference type="InterPro" id="IPR000183">
    <property type="entry name" value="Orn/DAP/Arg_de-COase"/>
</dbReference>
<dbReference type="InterPro" id="IPR002986">
    <property type="entry name" value="DAP_deCOOHase_LysA"/>
</dbReference>
<keyword evidence="2" id="KW-0210">Decarboxylase</keyword>